<proteinExistence type="predicted"/>
<dbReference type="SMART" id="SM00493">
    <property type="entry name" value="TOPRIM"/>
    <property type="match status" value="1"/>
</dbReference>
<dbReference type="Pfam" id="PF01751">
    <property type="entry name" value="Toprim"/>
    <property type="match status" value="1"/>
</dbReference>
<organism evidence="2 3">
    <name type="scientific">Haemophilus influenzae 22.4-21</name>
    <dbReference type="NCBI Taxonomy" id="375063"/>
    <lineage>
        <taxon>Bacteria</taxon>
        <taxon>Pseudomonadati</taxon>
        <taxon>Pseudomonadota</taxon>
        <taxon>Gammaproteobacteria</taxon>
        <taxon>Pasteurellales</taxon>
        <taxon>Pasteurellaceae</taxon>
        <taxon>Haemophilus</taxon>
    </lineage>
</organism>
<dbReference type="EMBL" id="AAZJ01000001">
    <property type="protein sequence ID" value="EDK14859.1"/>
    <property type="molecule type" value="Genomic_DNA"/>
</dbReference>
<reference evidence="2 3" key="1">
    <citation type="journal article" date="2007" name="Genome Biol.">
        <title>Characterization and modeling of the Haemophilus influenzae core and supragenomes based on the complete genomic sequences of Rd and 12 clinical nontypeable strains.</title>
        <authorList>
            <person name="Hogg J.S."/>
            <person name="Hu F.Z."/>
            <person name="Janto B."/>
            <person name="Boissy R."/>
            <person name="Hayes J."/>
            <person name="Keefe R."/>
            <person name="Post J.C."/>
            <person name="Ehrlich G.D."/>
        </authorList>
    </citation>
    <scope>NUCLEOTIDE SEQUENCE [LARGE SCALE GENOMIC DNA]</scope>
    <source>
        <strain evidence="2 3">22.4-21</strain>
    </source>
</reference>
<dbReference type="Proteomes" id="UP000005596">
    <property type="component" value="Unassembled WGS sequence"/>
</dbReference>
<accession>A4NVC9</accession>
<dbReference type="PROSITE" id="PS50880">
    <property type="entry name" value="TOPRIM"/>
    <property type="match status" value="1"/>
</dbReference>
<dbReference type="AlphaFoldDB" id="A4NVC9"/>
<evidence type="ECO:0000313" key="2">
    <source>
        <dbReference type="EMBL" id="EDK14859.1"/>
    </source>
</evidence>
<gene>
    <name evidence="2" type="ORF">CGSHiR3021_10140</name>
</gene>
<feature type="domain" description="Toprim" evidence="1">
    <location>
        <begin position="1"/>
        <end position="88"/>
    </location>
</feature>
<dbReference type="GO" id="GO:0016853">
    <property type="term" value="F:isomerase activity"/>
    <property type="evidence" value="ECO:0007669"/>
    <property type="project" value="UniProtKB-KW"/>
</dbReference>
<name>A4NVC9_HAEIF</name>
<keyword evidence="2" id="KW-0413">Isomerase</keyword>
<dbReference type="InterPro" id="IPR006171">
    <property type="entry name" value="TOPRIM_dom"/>
</dbReference>
<dbReference type="Gene3D" id="3.40.50.140">
    <property type="match status" value="1"/>
</dbReference>
<dbReference type="SUPFAM" id="SSF56712">
    <property type="entry name" value="Prokaryotic type I DNA topoisomerase"/>
    <property type="match status" value="1"/>
</dbReference>
<evidence type="ECO:0000259" key="1">
    <source>
        <dbReference type="PROSITE" id="PS50880"/>
    </source>
</evidence>
<dbReference type="BioCyc" id="HINF375063:G119K-282-MONOMER"/>
<sequence>MRLFIAEKPSLARAIADVLPKPHQRGDGFIKCGDNDVVTWCVGHLLEQAEPDAYDPKFKQWRLEHLPIIPEKWQLLPRKRSKKNNFLW</sequence>
<evidence type="ECO:0000313" key="3">
    <source>
        <dbReference type="Proteomes" id="UP000005596"/>
    </source>
</evidence>
<dbReference type="InterPro" id="IPR023405">
    <property type="entry name" value="Topo_IA_core_domain"/>
</dbReference>
<protein>
    <submittedName>
        <fullName evidence="2">DNA topoisomerase III</fullName>
    </submittedName>
</protein>